<dbReference type="AlphaFoldDB" id="X1LJ00"/>
<dbReference type="InterPro" id="IPR000014">
    <property type="entry name" value="PAS"/>
</dbReference>
<accession>X1LJ00</accession>
<dbReference type="CDD" id="cd00130">
    <property type="entry name" value="PAS"/>
    <property type="match status" value="2"/>
</dbReference>
<sequence length="148" mass="17135">WDLVFANKAFYEISGYSTSDMETKHIMDLVHEEDKHIFFERREILEKGDKVPAELQIRIVHKDGSVSLVFVKVNDITFDEKPARLWYAHNISSKALMHQPPELVRSLLDAISTGSELGFWVDDIKGNTIYINDKMCEVLGYPFEEIKT</sequence>
<feature type="non-terminal residue" evidence="2">
    <location>
        <position position="1"/>
    </location>
</feature>
<reference evidence="2" key="1">
    <citation type="journal article" date="2014" name="Front. Microbiol.">
        <title>High frequency of phylogenetically diverse reductive dehalogenase-homologous genes in deep subseafloor sedimentary metagenomes.</title>
        <authorList>
            <person name="Kawai M."/>
            <person name="Futagami T."/>
            <person name="Toyoda A."/>
            <person name="Takaki Y."/>
            <person name="Nishi S."/>
            <person name="Hori S."/>
            <person name="Arai W."/>
            <person name="Tsubouchi T."/>
            <person name="Morono Y."/>
            <person name="Uchiyama I."/>
            <person name="Ito T."/>
            <person name="Fujiyama A."/>
            <person name="Inagaki F."/>
            <person name="Takami H."/>
        </authorList>
    </citation>
    <scope>NUCLEOTIDE SEQUENCE</scope>
    <source>
        <strain evidence="2">Expedition CK06-06</strain>
    </source>
</reference>
<dbReference type="PROSITE" id="PS50112">
    <property type="entry name" value="PAS"/>
    <property type="match status" value="2"/>
</dbReference>
<dbReference type="SUPFAM" id="SSF55785">
    <property type="entry name" value="PYP-like sensor domain (PAS domain)"/>
    <property type="match status" value="2"/>
</dbReference>
<dbReference type="InterPro" id="IPR035965">
    <property type="entry name" value="PAS-like_dom_sf"/>
</dbReference>
<protein>
    <recommendedName>
        <fullName evidence="1">PAS domain-containing protein</fullName>
    </recommendedName>
</protein>
<dbReference type="Gene3D" id="3.30.450.20">
    <property type="entry name" value="PAS domain"/>
    <property type="match status" value="1"/>
</dbReference>
<dbReference type="NCBIfam" id="TIGR00229">
    <property type="entry name" value="sensory_box"/>
    <property type="match status" value="1"/>
</dbReference>
<feature type="non-terminal residue" evidence="2">
    <location>
        <position position="148"/>
    </location>
</feature>
<dbReference type="Pfam" id="PF13188">
    <property type="entry name" value="PAS_8"/>
    <property type="match status" value="1"/>
</dbReference>
<evidence type="ECO:0000313" key="2">
    <source>
        <dbReference type="EMBL" id="GAH94118.1"/>
    </source>
</evidence>
<dbReference type="EMBL" id="BARU01045525">
    <property type="protein sequence ID" value="GAH94118.1"/>
    <property type="molecule type" value="Genomic_DNA"/>
</dbReference>
<gene>
    <name evidence="2" type="ORF">S03H2_69036</name>
</gene>
<organism evidence="2">
    <name type="scientific">marine sediment metagenome</name>
    <dbReference type="NCBI Taxonomy" id="412755"/>
    <lineage>
        <taxon>unclassified sequences</taxon>
        <taxon>metagenomes</taxon>
        <taxon>ecological metagenomes</taxon>
    </lineage>
</organism>
<feature type="domain" description="PAS" evidence="1">
    <location>
        <begin position="100"/>
        <end position="148"/>
    </location>
</feature>
<comment type="caution">
    <text evidence="2">The sequence shown here is derived from an EMBL/GenBank/DDBJ whole genome shotgun (WGS) entry which is preliminary data.</text>
</comment>
<name>X1LJ00_9ZZZZ</name>
<evidence type="ECO:0000259" key="1">
    <source>
        <dbReference type="PROSITE" id="PS50112"/>
    </source>
</evidence>
<feature type="domain" description="PAS" evidence="1">
    <location>
        <begin position="1"/>
        <end position="49"/>
    </location>
</feature>
<proteinExistence type="predicted"/>
<dbReference type="InterPro" id="IPR013655">
    <property type="entry name" value="PAS_fold_3"/>
</dbReference>
<dbReference type="Pfam" id="PF08447">
    <property type="entry name" value="PAS_3"/>
    <property type="match status" value="1"/>
</dbReference>